<dbReference type="InterPro" id="IPR049470">
    <property type="entry name" value="TRM61_C"/>
</dbReference>
<dbReference type="Gene3D" id="3.40.50.150">
    <property type="entry name" value="Vaccinia Virus protein VP39"/>
    <property type="match status" value="1"/>
</dbReference>
<dbReference type="Proteomes" id="UP001159427">
    <property type="component" value="Unassembled WGS sequence"/>
</dbReference>
<dbReference type="InterPro" id="IPR014816">
    <property type="entry name" value="tRNA_MeTrfase_Gcd14"/>
</dbReference>
<keyword evidence="3" id="KW-0489">Methyltransferase</keyword>
<evidence type="ECO:0000256" key="4">
    <source>
        <dbReference type="ARBA" id="ARBA00022679"/>
    </source>
</evidence>
<accession>A0ABN8LPR5</accession>
<evidence type="ECO:0000313" key="11">
    <source>
        <dbReference type="EMBL" id="CAH3017444.1"/>
    </source>
</evidence>
<dbReference type="PANTHER" id="PTHR12133:SF2">
    <property type="entry name" value="TRNA (ADENINE(58)-N(1))-METHYLTRANSFERASE CATALYTIC SUBUNIT TRMT61A"/>
    <property type="match status" value="1"/>
</dbReference>
<dbReference type="PANTHER" id="PTHR12133">
    <property type="entry name" value="TRNA (ADENINE(58)-N(1))-METHYLTRANSFERASE"/>
    <property type="match status" value="1"/>
</dbReference>
<keyword evidence="7" id="KW-0539">Nucleus</keyword>
<keyword evidence="5" id="KW-0949">S-adenosyl-L-methionine</keyword>
<proteinExistence type="predicted"/>
<dbReference type="Pfam" id="PF08704">
    <property type="entry name" value="GCD14"/>
    <property type="match status" value="2"/>
</dbReference>
<dbReference type="EC" id="2.1.1.220" evidence="2"/>
<feature type="domain" description="tRNA (adenine(58)-N(1))-methyltransferase catalytic subunit TRM61 C-terminal" evidence="10">
    <location>
        <begin position="215"/>
        <end position="326"/>
    </location>
</feature>
<dbReference type="InterPro" id="IPR029063">
    <property type="entry name" value="SAM-dependent_MTases_sf"/>
</dbReference>
<comment type="catalytic activity">
    <reaction evidence="8">
        <text>an adenosine in mRNA + S-adenosyl-L-methionine = an N(1)-methyladenosine in mRNA + S-adenosyl-L-homocysteine + H(+)</text>
        <dbReference type="Rhea" id="RHEA:55392"/>
        <dbReference type="Rhea" id="RHEA-COMP:12414"/>
        <dbReference type="Rhea" id="RHEA-COMP:12415"/>
        <dbReference type="ChEBI" id="CHEBI:15378"/>
        <dbReference type="ChEBI" id="CHEBI:57856"/>
        <dbReference type="ChEBI" id="CHEBI:59789"/>
        <dbReference type="ChEBI" id="CHEBI:74411"/>
        <dbReference type="ChEBI" id="CHEBI:74491"/>
    </reaction>
</comment>
<feature type="compositionally biased region" description="Polar residues" evidence="9">
    <location>
        <begin position="320"/>
        <end position="335"/>
    </location>
</feature>
<evidence type="ECO:0000256" key="9">
    <source>
        <dbReference type="SAM" id="MobiDB-lite"/>
    </source>
</evidence>
<dbReference type="Pfam" id="PF14801">
    <property type="entry name" value="TrmI-like_N"/>
    <property type="match status" value="1"/>
</dbReference>
<evidence type="ECO:0000256" key="8">
    <source>
        <dbReference type="ARBA" id="ARBA00048481"/>
    </source>
</evidence>
<feature type="region of interest" description="Disordered" evidence="9">
    <location>
        <begin position="310"/>
        <end position="338"/>
    </location>
</feature>
<dbReference type="Gene3D" id="3.10.330.20">
    <property type="match status" value="1"/>
</dbReference>
<evidence type="ECO:0000256" key="2">
    <source>
        <dbReference type="ARBA" id="ARBA00012796"/>
    </source>
</evidence>
<dbReference type="EMBL" id="CALNXI010000062">
    <property type="protein sequence ID" value="CAH3017444.1"/>
    <property type="molecule type" value="Genomic_DNA"/>
</dbReference>
<dbReference type="PROSITE" id="PS51620">
    <property type="entry name" value="SAM_TRM61"/>
    <property type="match status" value="1"/>
</dbReference>
<dbReference type="SUPFAM" id="SSF53335">
    <property type="entry name" value="S-adenosyl-L-methionine-dependent methyltransferases"/>
    <property type="match status" value="1"/>
</dbReference>
<keyword evidence="4" id="KW-0808">Transferase</keyword>
<evidence type="ECO:0000256" key="7">
    <source>
        <dbReference type="ARBA" id="ARBA00023242"/>
    </source>
</evidence>
<keyword evidence="12" id="KW-1185">Reference proteome</keyword>
<reference evidence="11 12" key="1">
    <citation type="submission" date="2022-05" db="EMBL/GenBank/DDBJ databases">
        <authorList>
            <consortium name="Genoscope - CEA"/>
            <person name="William W."/>
        </authorList>
    </citation>
    <scope>NUCLEOTIDE SEQUENCE [LARGE SCALE GENOMIC DNA]</scope>
</reference>
<keyword evidence="6" id="KW-0819">tRNA processing</keyword>
<evidence type="ECO:0000259" key="10">
    <source>
        <dbReference type="Pfam" id="PF08704"/>
    </source>
</evidence>
<evidence type="ECO:0000256" key="6">
    <source>
        <dbReference type="ARBA" id="ARBA00022694"/>
    </source>
</evidence>
<evidence type="ECO:0000313" key="12">
    <source>
        <dbReference type="Proteomes" id="UP001159427"/>
    </source>
</evidence>
<comment type="subcellular location">
    <subcellularLocation>
        <location evidence="1">Nucleus</location>
    </subcellularLocation>
</comment>
<organism evidence="11 12">
    <name type="scientific">Porites evermanni</name>
    <dbReference type="NCBI Taxonomy" id="104178"/>
    <lineage>
        <taxon>Eukaryota</taxon>
        <taxon>Metazoa</taxon>
        <taxon>Cnidaria</taxon>
        <taxon>Anthozoa</taxon>
        <taxon>Hexacorallia</taxon>
        <taxon>Scleractinia</taxon>
        <taxon>Fungiina</taxon>
        <taxon>Poritidae</taxon>
        <taxon>Porites</taxon>
    </lineage>
</organism>
<protein>
    <recommendedName>
        <fullName evidence="2">tRNA (adenine(58)-N(1))-methyltransferase</fullName>
        <ecNumber evidence="2">2.1.1.220</ecNumber>
    </recommendedName>
</protein>
<name>A0ABN8LPR5_9CNID</name>
<gene>
    <name evidence="11" type="ORF">PEVE_00037601</name>
</gene>
<comment type="caution">
    <text evidence="11">The sequence shown here is derived from an EMBL/GenBank/DDBJ whole genome shotgun (WGS) entry which is preliminary data.</text>
</comment>
<evidence type="ECO:0000256" key="1">
    <source>
        <dbReference type="ARBA" id="ARBA00004123"/>
    </source>
</evidence>
<evidence type="ECO:0000256" key="3">
    <source>
        <dbReference type="ARBA" id="ARBA00022603"/>
    </source>
</evidence>
<feature type="domain" description="tRNA (adenine(58)-N(1))-methyltransferase catalytic subunit TRM61 C-terminal" evidence="10">
    <location>
        <begin position="64"/>
        <end position="177"/>
    </location>
</feature>
<evidence type="ECO:0000256" key="5">
    <source>
        <dbReference type="ARBA" id="ARBA00022691"/>
    </source>
</evidence>
<sequence>MSFSEYKETISEGDTVILFLGHNSMQTVTVTPGKVHQTKYGALPHSDMIGRQFGTKMFSLNKKGWVYLLHPTPELWTVNLLHRTQILYTTDISMVILRLALKPGSVVVESGTGSGSMSHSLIRTIAPSGHLHTFEFHSERADIARKEFESHKISHLVSVRCRDVCKEGFGLNQVADAGKFTQMDIIITINFLHNKDTGNFLFSCPHFPKNAQCFMFLDLPAPWEAIQSSKEALKAEGGRLCSFSPCIEQVQRTCESLRSCGFRDITVMECLSRTFEVKTVPLQVPYLGPGDCQLFQEDAVNSLSRKRKLDVESNKPDVVTQKNSSSFQDDPTNTGDIIMASRSNHDSSEEKVLVENEEMNLPKSGKICEEEASPSFRKKFTDTDPATGLVRNVRAIISQKANKTNILTGRPLKDMTGHTGYLTFATLHAQCVTADHKSEEQENE</sequence>